<feature type="compositionally biased region" description="Polar residues" evidence="1">
    <location>
        <begin position="29"/>
        <end position="41"/>
    </location>
</feature>
<keyword evidence="3" id="KW-1185">Reference proteome</keyword>
<evidence type="ECO:0000313" key="2">
    <source>
        <dbReference type="EMBL" id="KAJ5719742.1"/>
    </source>
</evidence>
<gene>
    <name evidence="2" type="ORF">N7493_007320</name>
</gene>
<name>A0AAD6MUQ2_9EURO</name>
<dbReference type="AlphaFoldDB" id="A0AAD6MUQ2"/>
<comment type="caution">
    <text evidence="2">The sequence shown here is derived from an EMBL/GenBank/DDBJ whole genome shotgun (WGS) entry which is preliminary data.</text>
</comment>
<organism evidence="2 3">
    <name type="scientific">Penicillium malachiteum</name>
    <dbReference type="NCBI Taxonomy" id="1324776"/>
    <lineage>
        <taxon>Eukaryota</taxon>
        <taxon>Fungi</taxon>
        <taxon>Dikarya</taxon>
        <taxon>Ascomycota</taxon>
        <taxon>Pezizomycotina</taxon>
        <taxon>Eurotiomycetes</taxon>
        <taxon>Eurotiomycetidae</taxon>
        <taxon>Eurotiales</taxon>
        <taxon>Aspergillaceae</taxon>
        <taxon>Penicillium</taxon>
    </lineage>
</organism>
<reference evidence="2" key="1">
    <citation type="journal article" date="2023" name="IMA Fungus">
        <title>Comparative genomic study of the Penicillium genus elucidates a diverse pangenome and 15 lateral gene transfer events.</title>
        <authorList>
            <person name="Petersen C."/>
            <person name="Sorensen T."/>
            <person name="Nielsen M.R."/>
            <person name="Sondergaard T.E."/>
            <person name="Sorensen J.L."/>
            <person name="Fitzpatrick D.A."/>
            <person name="Frisvad J.C."/>
            <person name="Nielsen K.L."/>
        </authorList>
    </citation>
    <scope>NUCLEOTIDE SEQUENCE</scope>
    <source>
        <strain evidence="2">IBT 17514</strain>
    </source>
</reference>
<proteinExistence type="predicted"/>
<evidence type="ECO:0000256" key="1">
    <source>
        <dbReference type="SAM" id="MobiDB-lite"/>
    </source>
</evidence>
<dbReference type="Proteomes" id="UP001215712">
    <property type="component" value="Unassembled WGS sequence"/>
</dbReference>
<sequence length="220" mass="23826">MSFLGDLCGCFTRDASPHSSEPKPVPPRQIQSRSGIQTGRFTLSGEGEFIRAAGASEQEGHGHGHGHGPPTDSDGGYSTVVPLPQYTPRPMSIHEKTLEAHLRDPPISSDSREYPDEKSRHLYEEDVSSDSASTLSYPSSYGNTSTATRETPPPPYSPRQSVVLSTRSRSISVTSAMAVTINPPPMARVNGRVPGRITAPSSEADDGSIRRLRRVSWESR</sequence>
<protein>
    <submittedName>
        <fullName evidence="2">Uncharacterized protein</fullName>
    </submittedName>
</protein>
<evidence type="ECO:0000313" key="3">
    <source>
        <dbReference type="Proteomes" id="UP001215712"/>
    </source>
</evidence>
<accession>A0AAD6MUQ2</accession>
<feature type="compositionally biased region" description="Basic and acidic residues" evidence="1">
    <location>
        <begin position="92"/>
        <end position="124"/>
    </location>
</feature>
<feature type="compositionally biased region" description="Polar residues" evidence="1">
    <location>
        <begin position="129"/>
        <end position="149"/>
    </location>
</feature>
<dbReference type="EMBL" id="JAQJAN010000010">
    <property type="protein sequence ID" value="KAJ5719742.1"/>
    <property type="molecule type" value="Genomic_DNA"/>
</dbReference>
<feature type="region of interest" description="Disordered" evidence="1">
    <location>
        <begin position="12"/>
        <end position="166"/>
    </location>
</feature>
<reference evidence="2" key="2">
    <citation type="submission" date="2023-01" db="EMBL/GenBank/DDBJ databases">
        <authorList>
            <person name="Petersen C."/>
        </authorList>
    </citation>
    <scope>NUCLEOTIDE SEQUENCE</scope>
    <source>
        <strain evidence="2">IBT 17514</strain>
    </source>
</reference>
<feature type="region of interest" description="Disordered" evidence="1">
    <location>
        <begin position="183"/>
        <end position="208"/>
    </location>
</feature>